<protein>
    <submittedName>
        <fullName evidence="1">Anti-anti-sigma factor</fullName>
    </submittedName>
</protein>
<name>A0A1Z4EBD2_9MYCO</name>
<dbReference type="InterPro" id="IPR002645">
    <property type="entry name" value="STAS_dom"/>
</dbReference>
<dbReference type="Pfam" id="PF01740">
    <property type="entry name" value="STAS"/>
    <property type="match status" value="1"/>
</dbReference>
<dbReference type="Proteomes" id="UP000217736">
    <property type="component" value="Chromosome"/>
</dbReference>
<dbReference type="SUPFAM" id="SSF52091">
    <property type="entry name" value="SpoIIaa-like"/>
    <property type="match status" value="1"/>
</dbReference>
<dbReference type="Gene3D" id="3.30.750.24">
    <property type="entry name" value="STAS domain"/>
    <property type="match status" value="1"/>
</dbReference>
<accession>A0A1Z4EBD2</accession>
<dbReference type="CDD" id="cd07043">
    <property type="entry name" value="STAS_anti-anti-sigma_factors"/>
    <property type="match status" value="1"/>
</dbReference>
<gene>
    <name evidence="1" type="primary">rsbV_1</name>
    <name evidence="1" type="ORF">MSG_00095</name>
</gene>
<dbReference type="PROSITE" id="PS50801">
    <property type="entry name" value="STAS"/>
    <property type="match status" value="1"/>
</dbReference>
<proteinExistence type="predicted"/>
<sequence>MAPPLTLNTERGADGTPRVVVAGEIDLSNTGEFTRALTSARAGTRAPITVDLSAVRYIDSAGINVLFDHAEEVDRLHLIVHPLLFRVLTISGLSKIAIVESAPRDGDGADS</sequence>
<dbReference type="RefSeq" id="WP_096436153.1">
    <property type="nucleotide sequence ID" value="NZ_AP018164.1"/>
</dbReference>
<reference evidence="2" key="1">
    <citation type="submission" date="2017-06" db="EMBL/GenBank/DDBJ databases">
        <title>Complete Genome Sequence of Mycobacterium shigaense.</title>
        <authorList>
            <person name="Fukano H."/>
            <person name="Yoshida M."/>
            <person name="Kazumi Y."/>
            <person name="Ogura Y."/>
            <person name="Mitarai S."/>
            <person name="Hayashi T."/>
            <person name="Hoshino Y."/>
        </authorList>
    </citation>
    <scope>NUCLEOTIDE SEQUENCE [LARGE SCALE GENOMIC DNA]</scope>
    <source>
        <strain evidence="2">UN-152</strain>
    </source>
</reference>
<evidence type="ECO:0000313" key="2">
    <source>
        <dbReference type="Proteomes" id="UP000217736"/>
    </source>
</evidence>
<dbReference type="AlphaFoldDB" id="A0A1Z4EBD2"/>
<keyword evidence="2" id="KW-1185">Reference proteome</keyword>
<dbReference type="EMBL" id="AP018164">
    <property type="protein sequence ID" value="BAX90262.1"/>
    <property type="molecule type" value="Genomic_DNA"/>
</dbReference>
<dbReference type="KEGG" id="mshg:MSG_00095"/>
<organism evidence="1 2">
    <name type="scientific">Mycobacterium shigaense</name>
    <dbReference type="NCBI Taxonomy" id="722731"/>
    <lineage>
        <taxon>Bacteria</taxon>
        <taxon>Bacillati</taxon>
        <taxon>Actinomycetota</taxon>
        <taxon>Actinomycetes</taxon>
        <taxon>Mycobacteriales</taxon>
        <taxon>Mycobacteriaceae</taxon>
        <taxon>Mycobacterium</taxon>
        <taxon>Mycobacterium simiae complex</taxon>
    </lineage>
</organism>
<evidence type="ECO:0000313" key="1">
    <source>
        <dbReference type="EMBL" id="BAX90262.1"/>
    </source>
</evidence>
<dbReference type="InterPro" id="IPR036513">
    <property type="entry name" value="STAS_dom_sf"/>
</dbReference>
<dbReference type="OrthoDB" id="4628340at2"/>